<dbReference type="InterPro" id="IPR036249">
    <property type="entry name" value="Thioredoxin-like_sf"/>
</dbReference>
<sequence>MAPVGPFSFVKEVLPLPLNSTSPPPRLFDGTTRLYLAYVCPYAQRIWITRNYKGLQEDIELVAIDLRDRPAWYKEVYPENKVPSLEHNNEVKGGSVNLIKFINTHFEGPTLLPDDPEKQTFAEELLSYSDYFTKTVFASVLLKEDNISTDAGSAPSLTRSRLIRQPNGIPRSFLLTPRGSLGSLEIKETAVQIKIPQSYSALNNNI</sequence>
<dbReference type="PROSITE" id="PS50404">
    <property type="entry name" value="GST_NTER"/>
    <property type="match status" value="1"/>
</dbReference>
<dbReference type="Gene3D" id="3.40.30.10">
    <property type="entry name" value="Glutaredoxin"/>
    <property type="match status" value="1"/>
</dbReference>
<comment type="caution">
    <text evidence="2">The sequence shown here is derived from an EMBL/GenBank/DDBJ whole genome shotgun (WGS) entry which is preliminary data.</text>
</comment>
<evidence type="ECO:0000313" key="2">
    <source>
        <dbReference type="EMBL" id="KAJ3699461.1"/>
    </source>
</evidence>
<dbReference type="InterPro" id="IPR004045">
    <property type="entry name" value="Glutathione_S-Trfase_N"/>
</dbReference>
<dbReference type="SUPFAM" id="SSF52833">
    <property type="entry name" value="Thioredoxin-like"/>
    <property type="match status" value="1"/>
</dbReference>
<evidence type="ECO:0000313" key="3">
    <source>
        <dbReference type="Proteomes" id="UP001210211"/>
    </source>
</evidence>
<organism evidence="2 3">
    <name type="scientific">Rhynchospora tenuis</name>
    <dbReference type="NCBI Taxonomy" id="198213"/>
    <lineage>
        <taxon>Eukaryota</taxon>
        <taxon>Viridiplantae</taxon>
        <taxon>Streptophyta</taxon>
        <taxon>Embryophyta</taxon>
        <taxon>Tracheophyta</taxon>
        <taxon>Spermatophyta</taxon>
        <taxon>Magnoliopsida</taxon>
        <taxon>Liliopsida</taxon>
        <taxon>Poales</taxon>
        <taxon>Cyperaceae</taxon>
        <taxon>Cyperoideae</taxon>
        <taxon>Rhynchosporeae</taxon>
        <taxon>Rhynchospora</taxon>
    </lineage>
</organism>
<dbReference type="PANTHER" id="PTHR44328:SF16">
    <property type="entry name" value="PROTEIN IN2-1 HOMOLOG B"/>
    <property type="match status" value="1"/>
</dbReference>
<evidence type="ECO:0000259" key="1">
    <source>
        <dbReference type="PROSITE" id="PS50404"/>
    </source>
</evidence>
<protein>
    <recommendedName>
        <fullName evidence="1">GST N-terminal domain-containing protein</fullName>
    </recommendedName>
</protein>
<reference evidence="2 3" key="1">
    <citation type="journal article" date="2022" name="Cell">
        <title>Repeat-based holocentromeres influence genome architecture and karyotype evolution.</title>
        <authorList>
            <person name="Hofstatter P.G."/>
            <person name="Thangavel G."/>
            <person name="Lux T."/>
            <person name="Neumann P."/>
            <person name="Vondrak T."/>
            <person name="Novak P."/>
            <person name="Zhang M."/>
            <person name="Costa L."/>
            <person name="Castellani M."/>
            <person name="Scott A."/>
            <person name="Toegelov H."/>
            <person name="Fuchs J."/>
            <person name="Mata-Sucre Y."/>
            <person name="Dias Y."/>
            <person name="Vanzela A.L.L."/>
            <person name="Huettel B."/>
            <person name="Almeida C.C.S."/>
            <person name="Simkova H."/>
            <person name="Souza G."/>
            <person name="Pedrosa-Harand A."/>
            <person name="Macas J."/>
            <person name="Mayer K.F.X."/>
            <person name="Houben A."/>
            <person name="Marques A."/>
        </authorList>
    </citation>
    <scope>NUCLEOTIDE SEQUENCE [LARGE SCALE GENOMIC DNA]</scope>
    <source>
        <strain evidence="2">RhyTen1mFocal</strain>
    </source>
</reference>
<gene>
    <name evidence="2" type="ORF">LUZ61_003166</name>
</gene>
<accession>A0AAD6ESI1</accession>
<name>A0AAD6ESI1_9POAL</name>
<proteinExistence type="predicted"/>
<keyword evidence="3" id="KW-1185">Reference proteome</keyword>
<dbReference type="InterPro" id="IPR044629">
    <property type="entry name" value="GSTL1/2/3"/>
</dbReference>
<dbReference type="PANTHER" id="PTHR44328">
    <property type="entry name" value="GLUTATHIONE S-TRANSFERASE L1"/>
    <property type="match status" value="1"/>
</dbReference>
<dbReference type="GO" id="GO:0004364">
    <property type="term" value="F:glutathione transferase activity"/>
    <property type="evidence" value="ECO:0007669"/>
    <property type="project" value="InterPro"/>
</dbReference>
<dbReference type="AlphaFoldDB" id="A0AAD6ESI1"/>
<dbReference type="Gene3D" id="1.20.1050.10">
    <property type="match status" value="1"/>
</dbReference>
<dbReference type="EMBL" id="JAMRDG010000001">
    <property type="protein sequence ID" value="KAJ3699461.1"/>
    <property type="molecule type" value="Genomic_DNA"/>
</dbReference>
<dbReference type="FunFam" id="3.40.30.10:FF:000091">
    <property type="entry name" value="Glutathione S-transferase L2, chloroplastic"/>
    <property type="match status" value="1"/>
</dbReference>
<feature type="domain" description="GST N-terminal" evidence="1">
    <location>
        <begin position="30"/>
        <end position="110"/>
    </location>
</feature>
<dbReference type="Proteomes" id="UP001210211">
    <property type="component" value="Unassembled WGS sequence"/>
</dbReference>
<dbReference type="Pfam" id="PF13417">
    <property type="entry name" value="GST_N_3"/>
    <property type="match status" value="1"/>
</dbReference>